<reference evidence="2" key="1">
    <citation type="submission" date="2014-09" db="EMBL/GenBank/DDBJ databases">
        <authorList>
            <person name="Magalhaes I.L.F."/>
            <person name="Oliveira U."/>
            <person name="Santos F.R."/>
            <person name="Vidigal T.H.D.A."/>
            <person name="Brescovit A.D."/>
            <person name="Santos A.J."/>
        </authorList>
    </citation>
    <scope>NUCLEOTIDE SEQUENCE</scope>
    <source>
        <tissue evidence="2">Shoot tissue taken approximately 20 cm above the soil surface</tissue>
    </source>
</reference>
<dbReference type="AlphaFoldDB" id="A0A0A9GAS7"/>
<sequence>MQNLIIYLVLQVAFVGLASNVMQTNACKIFLGKKNVCKIYNSLVSCACHWRALGFI</sequence>
<dbReference type="EMBL" id="GBRH01176319">
    <property type="protein sequence ID" value="JAE21577.1"/>
    <property type="molecule type" value="Transcribed_RNA"/>
</dbReference>
<name>A0A0A9GAS7_ARUDO</name>
<evidence type="ECO:0000313" key="2">
    <source>
        <dbReference type="EMBL" id="JAE21577.1"/>
    </source>
</evidence>
<reference evidence="2" key="2">
    <citation type="journal article" date="2015" name="Data Brief">
        <title>Shoot transcriptome of the giant reed, Arundo donax.</title>
        <authorList>
            <person name="Barrero R.A."/>
            <person name="Guerrero F.D."/>
            <person name="Moolhuijzen P."/>
            <person name="Goolsby J.A."/>
            <person name="Tidwell J."/>
            <person name="Bellgard S.E."/>
            <person name="Bellgard M.I."/>
        </authorList>
    </citation>
    <scope>NUCLEOTIDE SEQUENCE</scope>
    <source>
        <tissue evidence="2">Shoot tissue taken approximately 20 cm above the soil surface</tissue>
    </source>
</reference>
<feature type="chain" id="PRO_5002044863" evidence="1">
    <location>
        <begin position="27"/>
        <end position="56"/>
    </location>
</feature>
<organism evidence="2">
    <name type="scientific">Arundo donax</name>
    <name type="common">Giant reed</name>
    <name type="synonym">Donax arundinaceus</name>
    <dbReference type="NCBI Taxonomy" id="35708"/>
    <lineage>
        <taxon>Eukaryota</taxon>
        <taxon>Viridiplantae</taxon>
        <taxon>Streptophyta</taxon>
        <taxon>Embryophyta</taxon>
        <taxon>Tracheophyta</taxon>
        <taxon>Spermatophyta</taxon>
        <taxon>Magnoliopsida</taxon>
        <taxon>Liliopsida</taxon>
        <taxon>Poales</taxon>
        <taxon>Poaceae</taxon>
        <taxon>PACMAD clade</taxon>
        <taxon>Arundinoideae</taxon>
        <taxon>Arundineae</taxon>
        <taxon>Arundo</taxon>
    </lineage>
</organism>
<protein>
    <submittedName>
        <fullName evidence="2">Uncharacterized protein</fullName>
    </submittedName>
</protein>
<accession>A0A0A9GAS7</accession>
<proteinExistence type="predicted"/>
<keyword evidence="1" id="KW-0732">Signal</keyword>
<feature type="signal peptide" evidence="1">
    <location>
        <begin position="1"/>
        <end position="26"/>
    </location>
</feature>
<evidence type="ECO:0000256" key="1">
    <source>
        <dbReference type="SAM" id="SignalP"/>
    </source>
</evidence>